<protein>
    <submittedName>
        <fullName evidence="1">Uncharacterized protein</fullName>
    </submittedName>
</protein>
<evidence type="ECO:0000313" key="2">
    <source>
        <dbReference type="Proteomes" id="UP000319986"/>
    </source>
</evidence>
<dbReference type="RefSeq" id="WP_170209812.1">
    <property type="nucleotide sequence ID" value="NZ_BJNT01000030.1"/>
</dbReference>
<organism evidence="1 2">
    <name type="scientific">Corynebacterium variabile</name>
    <dbReference type="NCBI Taxonomy" id="1727"/>
    <lineage>
        <taxon>Bacteria</taxon>
        <taxon>Bacillati</taxon>
        <taxon>Actinomycetota</taxon>
        <taxon>Actinomycetes</taxon>
        <taxon>Mycobacteriales</taxon>
        <taxon>Corynebacteriaceae</taxon>
        <taxon>Corynebacterium</taxon>
    </lineage>
</organism>
<reference evidence="1 2" key="1">
    <citation type="submission" date="2019-06" db="EMBL/GenBank/DDBJ databases">
        <title>Whole genome shotgun sequence of Corynebacterium variabile NBRC 15286.</title>
        <authorList>
            <person name="Hosoyama A."/>
            <person name="Uohara A."/>
            <person name="Ohji S."/>
            <person name="Ichikawa N."/>
        </authorList>
    </citation>
    <scope>NUCLEOTIDE SEQUENCE [LARGE SCALE GENOMIC DNA]</scope>
    <source>
        <strain evidence="1 2">NBRC 15286</strain>
    </source>
</reference>
<gene>
    <name evidence="1" type="ORF">CVA01_28930</name>
</gene>
<comment type="caution">
    <text evidence="1">The sequence shown here is derived from an EMBL/GenBank/DDBJ whole genome shotgun (WGS) entry which is preliminary data.</text>
</comment>
<dbReference type="EMBL" id="BJNT01000030">
    <property type="protein sequence ID" value="GEC87579.1"/>
    <property type="molecule type" value="Genomic_DNA"/>
</dbReference>
<accession>A0A4Y4C6U7</accession>
<sequence length="50" mass="5666">MTGTYDRDLSDTARFLDQINRPGYALDLLRWVAEHSTGLPVPYAPTEVDQ</sequence>
<evidence type="ECO:0000313" key="1">
    <source>
        <dbReference type="EMBL" id="GEC87579.1"/>
    </source>
</evidence>
<dbReference type="AlphaFoldDB" id="A0A4Y4C6U7"/>
<proteinExistence type="predicted"/>
<dbReference type="GeneID" id="82889101"/>
<name>A0A4Y4C6U7_9CORY</name>
<dbReference type="Proteomes" id="UP000319986">
    <property type="component" value="Unassembled WGS sequence"/>
</dbReference>